<dbReference type="RefSeq" id="WP_075606617.1">
    <property type="nucleotide sequence ID" value="NZ_CP054198.1"/>
</dbReference>
<feature type="transmembrane region" description="Helical" evidence="1">
    <location>
        <begin position="37"/>
        <end position="60"/>
    </location>
</feature>
<dbReference type="EMBL" id="CP121769">
    <property type="protein sequence ID" value="WGE09916.1"/>
    <property type="molecule type" value="Genomic_DNA"/>
</dbReference>
<dbReference type="AlphaFoldDB" id="A0AAJ6ACY0"/>
<reference evidence="2" key="1">
    <citation type="submission" date="2023-04" db="EMBL/GenBank/DDBJ databases">
        <title>Molecular characterization of the Integrative and Conjugative elements harboring multidrug-resistance gene from Glaesserella (Haemophilus) parasuis.</title>
        <authorList>
            <person name="Che Y."/>
            <person name="Zhou L."/>
        </authorList>
    </citation>
    <scope>NUCLEOTIDE SEQUENCE</scope>
    <source>
        <strain evidence="2">Z44</strain>
    </source>
</reference>
<feature type="transmembrane region" description="Helical" evidence="1">
    <location>
        <begin position="7"/>
        <end position="25"/>
    </location>
</feature>
<sequence>MQTKTKWVVISSITFLLSFILSPFLNQEDKMNQAIVPTIYTLSGIMFSIGMGIACTFNPSQIRNDQVFQRVKKNITNVRNTFLMYFMLSTVTFLASQILVRSYIPVVNFTLTFDPKILALLFSIVSLVYFIVNFLTIQKLVFDIAERAMNESK</sequence>
<proteinExistence type="predicted"/>
<organism evidence="2 3">
    <name type="scientific">Glaesserella parasuis</name>
    <name type="common">Haemophilus parasuis</name>
    <dbReference type="NCBI Taxonomy" id="738"/>
    <lineage>
        <taxon>Bacteria</taxon>
        <taxon>Pseudomonadati</taxon>
        <taxon>Pseudomonadota</taxon>
        <taxon>Gammaproteobacteria</taxon>
        <taxon>Pasteurellales</taxon>
        <taxon>Pasteurellaceae</taxon>
        <taxon>Glaesserella</taxon>
    </lineage>
</organism>
<feature type="transmembrane region" description="Helical" evidence="1">
    <location>
        <begin position="116"/>
        <end position="137"/>
    </location>
</feature>
<evidence type="ECO:0000313" key="2">
    <source>
        <dbReference type="EMBL" id="WGE09916.1"/>
    </source>
</evidence>
<keyword evidence="1" id="KW-0472">Membrane</keyword>
<name>A0AAJ6ACY0_GLAPU</name>
<feature type="transmembrane region" description="Helical" evidence="1">
    <location>
        <begin position="81"/>
        <end position="104"/>
    </location>
</feature>
<gene>
    <name evidence="2" type="ORF">QBL01_12030</name>
</gene>
<keyword evidence="1" id="KW-1133">Transmembrane helix</keyword>
<evidence type="ECO:0000256" key="1">
    <source>
        <dbReference type="SAM" id="Phobius"/>
    </source>
</evidence>
<accession>A0AAJ6ACY0</accession>
<dbReference type="Proteomes" id="UP001222296">
    <property type="component" value="Chromosome"/>
</dbReference>
<keyword evidence="1" id="KW-0812">Transmembrane</keyword>
<protein>
    <submittedName>
        <fullName evidence="2">Uncharacterized protein</fullName>
    </submittedName>
</protein>
<evidence type="ECO:0000313" key="3">
    <source>
        <dbReference type="Proteomes" id="UP001222296"/>
    </source>
</evidence>